<evidence type="ECO:0000313" key="2">
    <source>
        <dbReference type="Proteomes" id="UP000244827"/>
    </source>
</evidence>
<gene>
    <name evidence="1" type="ORF">PPSC2_126</name>
</gene>
<sequence>MTAVRAFTVETKADKLERLSKEWVQTAAGYMFAIGLYSGVDPQEISQAYELAESLFEGSKNIEEANLDNWITPKESVDEELTYWGD</sequence>
<protein>
    <submittedName>
        <fullName evidence="1">Uncharacterized protein</fullName>
    </submittedName>
</protein>
<name>A0A2R2YB69_9CAUD</name>
<accession>A0A2R2YB69</accession>
<organism evidence="1 2">
    <name type="scientific">Pseudomonas phage PPSC2</name>
    <dbReference type="NCBI Taxonomy" id="2041350"/>
    <lineage>
        <taxon>Viruses</taxon>
        <taxon>Duplodnaviria</taxon>
        <taxon>Heunggongvirae</taxon>
        <taxon>Uroviricota</taxon>
        <taxon>Caudoviricetes</taxon>
        <taxon>Vandenendeviridae</taxon>
        <taxon>Gorskivirinae</taxon>
        <taxon>Shenlongvirus</taxon>
        <taxon>Shenlongvirus PPSC2</taxon>
    </lineage>
</organism>
<reference evidence="1 2" key="1">
    <citation type="journal article" date="2018" name="Arch. Virol.">
        <title>Genomic characterization and phylogenetic analysis of the novel Pseudomonas phage PPSC2.</title>
        <authorList>
            <person name="Wu X."/>
            <person name="Wu Y."/>
            <person name="Tang Y."/>
            <person name="Gan B."/>
        </authorList>
    </citation>
    <scope>NUCLEOTIDE SEQUENCE [LARGE SCALE GENOMIC DNA]</scope>
</reference>
<dbReference type="Proteomes" id="UP000244827">
    <property type="component" value="Segment"/>
</dbReference>
<dbReference type="EMBL" id="MF893340">
    <property type="protein sequence ID" value="ATN92889.1"/>
    <property type="molecule type" value="Genomic_DNA"/>
</dbReference>
<keyword evidence="2" id="KW-1185">Reference proteome</keyword>
<proteinExistence type="predicted"/>
<evidence type="ECO:0000313" key="1">
    <source>
        <dbReference type="EMBL" id="ATN92889.1"/>
    </source>
</evidence>